<dbReference type="Pfam" id="PF11976">
    <property type="entry name" value="Rad60-SLD"/>
    <property type="match status" value="1"/>
</dbReference>
<proteinExistence type="predicted"/>
<dbReference type="InterPro" id="IPR029071">
    <property type="entry name" value="Ubiquitin-like_domsf"/>
</dbReference>
<dbReference type="Gene3D" id="3.10.20.90">
    <property type="entry name" value="Phosphatidylinositol 3-kinase Catalytic Subunit, Chain A, domain 1"/>
    <property type="match status" value="1"/>
</dbReference>
<dbReference type="InterPro" id="IPR000626">
    <property type="entry name" value="Ubiquitin-like_dom"/>
</dbReference>
<feature type="domain" description="Ubiquitin-like" evidence="2">
    <location>
        <begin position="324"/>
        <end position="389"/>
    </location>
</feature>
<dbReference type="AlphaFoldDB" id="A0A5N7C856"/>
<name>A0A5N7C856_PETAA</name>
<feature type="domain" description="Ubiquitin-like" evidence="2">
    <location>
        <begin position="191"/>
        <end position="257"/>
    </location>
</feature>
<dbReference type="SUPFAM" id="SSF54236">
    <property type="entry name" value="Ubiquitin-like"/>
    <property type="match status" value="1"/>
</dbReference>
<dbReference type="InterPro" id="IPR022617">
    <property type="entry name" value="Rad60/SUMO-like_dom"/>
</dbReference>
<feature type="region of interest" description="Disordered" evidence="1">
    <location>
        <begin position="38"/>
        <end position="117"/>
    </location>
</feature>
<feature type="compositionally biased region" description="Polar residues" evidence="1">
    <location>
        <begin position="90"/>
        <end position="116"/>
    </location>
</feature>
<dbReference type="EMBL" id="ML735259">
    <property type="protein sequence ID" value="KAE8389957.1"/>
    <property type="molecule type" value="Genomic_DNA"/>
</dbReference>
<evidence type="ECO:0000313" key="3">
    <source>
        <dbReference type="EMBL" id="KAE8389957.1"/>
    </source>
</evidence>
<gene>
    <name evidence="3" type="ORF">BDV23DRAFT_155974</name>
</gene>
<reference evidence="3" key="1">
    <citation type="submission" date="2019-04" db="EMBL/GenBank/DDBJ databases">
        <title>Friends and foes A comparative genomics studyof 23 Aspergillus species from section Flavi.</title>
        <authorList>
            <consortium name="DOE Joint Genome Institute"/>
            <person name="Kjaerbolling I."/>
            <person name="Vesth T."/>
            <person name="Frisvad J.C."/>
            <person name="Nybo J.L."/>
            <person name="Theobald S."/>
            <person name="Kildgaard S."/>
            <person name="Isbrandt T."/>
            <person name="Kuo A."/>
            <person name="Sato A."/>
            <person name="Lyhne E.K."/>
            <person name="Kogle M.E."/>
            <person name="Wiebenga A."/>
            <person name="Kun R.S."/>
            <person name="Lubbers R.J."/>
            <person name="Makela M.R."/>
            <person name="Barry K."/>
            <person name="Chovatia M."/>
            <person name="Clum A."/>
            <person name="Daum C."/>
            <person name="Haridas S."/>
            <person name="He G."/>
            <person name="LaButti K."/>
            <person name="Lipzen A."/>
            <person name="Mondo S."/>
            <person name="Riley R."/>
            <person name="Salamov A."/>
            <person name="Simmons B.A."/>
            <person name="Magnuson J.K."/>
            <person name="Henrissat B."/>
            <person name="Mortensen U.H."/>
            <person name="Larsen T.O."/>
            <person name="Devries R.P."/>
            <person name="Grigoriev I.V."/>
            <person name="Machida M."/>
            <person name="Baker S.E."/>
            <person name="Andersen M.R."/>
        </authorList>
    </citation>
    <scope>NUCLEOTIDE SEQUENCE [LARGE SCALE GENOMIC DNA]</scope>
    <source>
        <strain evidence="3">IBT 14317</strain>
    </source>
</reference>
<accession>A0A5N7C856</accession>
<evidence type="ECO:0000259" key="2">
    <source>
        <dbReference type="PROSITE" id="PS50053"/>
    </source>
</evidence>
<dbReference type="Proteomes" id="UP000326877">
    <property type="component" value="Unassembled WGS sequence"/>
</dbReference>
<dbReference type="OrthoDB" id="3365399at2759"/>
<dbReference type="PROSITE" id="PS50053">
    <property type="entry name" value="UBIQUITIN_2"/>
    <property type="match status" value="2"/>
</dbReference>
<protein>
    <submittedName>
        <fullName evidence="3">Ubiquitin-2 like Rad60 SUMO-like-domain-containing protein</fullName>
    </submittedName>
</protein>
<sequence>MRSFFKRPSWATKGDEGLESNDFYRRAGQTYADIIAASKEARDSPLNRSANTSTEDGRPCKRRHILPEPVPRSTASPVLPDDGKEKNDIQVRSSSRLGSYNASPEYSGRNDYQTPVQPAAGKIGAAGLSNVKSSITGASQPVHYEVYPNTITDIGEPQTVNISISRDAQKNQLKAARTDQKPDSMEDDAVVQILITSKLENTKSLIVHRKISQSLRDVRLAWCNRQSIPKDMQSSIFLTWKGKRLFDVTTCRSLGIDMTRGIADNLIYGDYLQHGSKEVIRIHMEAATEDNVMPTNDRQASPISCSRSAQEFTTIDESSKRLAIEIVLKCPGLDDFSLSIIPSMQISQLVDVFRDAKGIPAGQEVYLVFDGDRLNPSRCLTDYDMAHGDLFSSTLLPGDKR</sequence>
<evidence type="ECO:0000256" key="1">
    <source>
        <dbReference type="SAM" id="MobiDB-lite"/>
    </source>
</evidence>
<organism evidence="3">
    <name type="scientific">Petromyces alliaceus</name>
    <name type="common">Aspergillus alliaceus</name>
    <dbReference type="NCBI Taxonomy" id="209559"/>
    <lineage>
        <taxon>Eukaryota</taxon>
        <taxon>Fungi</taxon>
        <taxon>Dikarya</taxon>
        <taxon>Ascomycota</taxon>
        <taxon>Pezizomycotina</taxon>
        <taxon>Eurotiomycetes</taxon>
        <taxon>Eurotiomycetidae</taxon>
        <taxon>Eurotiales</taxon>
        <taxon>Aspergillaceae</taxon>
        <taxon>Aspergillus</taxon>
        <taxon>Aspergillus subgen. Circumdati</taxon>
    </lineage>
</organism>